<keyword evidence="2" id="KW-1185">Reference proteome</keyword>
<proteinExistence type="predicted"/>
<organism evidence="1 2">
    <name type="scientific">Recurvomyces mirabilis</name>
    <dbReference type="NCBI Taxonomy" id="574656"/>
    <lineage>
        <taxon>Eukaryota</taxon>
        <taxon>Fungi</taxon>
        <taxon>Dikarya</taxon>
        <taxon>Ascomycota</taxon>
        <taxon>Pezizomycotina</taxon>
        <taxon>Dothideomycetes</taxon>
        <taxon>Dothideomycetidae</taxon>
        <taxon>Mycosphaerellales</taxon>
        <taxon>Teratosphaeriaceae</taxon>
        <taxon>Recurvomyces</taxon>
    </lineage>
</organism>
<reference evidence="1" key="1">
    <citation type="submission" date="2023-07" db="EMBL/GenBank/DDBJ databases">
        <title>Black Yeasts Isolated from many extreme environments.</title>
        <authorList>
            <person name="Coleine C."/>
            <person name="Stajich J.E."/>
            <person name="Selbmann L."/>
        </authorList>
    </citation>
    <scope>NUCLEOTIDE SEQUENCE</scope>
    <source>
        <strain evidence="1">CCFEE 5485</strain>
    </source>
</reference>
<accession>A0AAE0WPC3</accession>
<evidence type="ECO:0000313" key="2">
    <source>
        <dbReference type="Proteomes" id="UP001274830"/>
    </source>
</evidence>
<dbReference type="AlphaFoldDB" id="A0AAE0WPC3"/>
<name>A0AAE0WPC3_9PEZI</name>
<comment type="caution">
    <text evidence="1">The sequence shown here is derived from an EMBL/GenBank/DDBJ whole genome shotgun (WGS) entry which is preliminary data.</text>
</comment>
<dbReference type="EMBL" id="JAUTXT010000014">
    <property type="protein sequence ID" value="KAK3675452.1"/>
    <property type="molecule type" value="Genomic_DNA"/>
</dbReference>
<gene>
    <name evidence="1" type="ORF">LTR78_004535</name>
</gene>
<evidence type="ECO:0000313" key="1">
    <source>
        <dbReference type="EMBL" id="KAK3675452.1"/>
    </source>
</evidence>
<protein>
    <submittedName>
        <fullName evidence="1">Uncharacterized protein</fullName>
    </submittedName>
</protein>
<sequence>MDDVYIIWPAALFLAKLRRSIANVEPLRQRLGEVTCISICGESFAGEVTARISGADPWIQALLPNGWRQAAFAALPRLEDLRIEGDDATRRYRRSESAVWSEWYTGLQVRCFY</sequence>
<dbReference type="Proteomes" id="UP001274830">
    <property type="component" value="Unassembled WGS sequence"/>
</dbReference>